<keyword evidence="1" id="KW-0472">Membrane</keyword>
<proteinExistence type="predicted"/>
<evidence type="ECO:0000313" key="2">
    <source>
        <dbReference type="EMBL" id="MBK0371022.1"/>
    </source>
</evidence>
<sequence length="158" mass="17870">MKSVFSEKQKFTQWWLWLILIAVGLIPLYGLYKQIYLGVPFGDKPMSNSGLVLYSLGTFAVISIFIFSALTTQINSKTIHFGFMPFISKSLHWNEVASASIVKYGFVGYGIRISSSYGMVYNVKGNKGLSIQLKNGKRYLIGTQKETELQYFLDNLPL</sequence>
<feature type="transmembrane region" description="Helical" evidence="1">
    <location>
        <begin position="52"/>
        <end position="70"/>
    </location>
</feature>
<gene>
    <name evidence="2" type="ORF">I5M07_14390</name>
</gene>
<dbReference type="AlphaFoldDB" id="A0A934PMN9"/>
<protein>
    <submittedName>
        <fullName evidence="2">Uncharacterized protein</fullName>
    </submittedName>
</protein>
<keyword evidence="3" id="KW-1185">Reference proteome</keyword>
<comment type="caution">
    <text evidence="2">The sequence shown here is derived from an EMBL/GenBank/DDBJ whole genome shotgun (WGS) entry which is preliminary data.</text>
</comment>
<accession>A0A934PMN9</accession>
<keyword evidence="1" id="KW-1133">Transmembrane helix</keyword>
<evidence type="ECO:0000313" key="3">
    <source>
        <dbReference type="Proteomes" id="UP000609172"/>
    </source>
</evidence>
<evidence type="ECO:0000256" key="1">
    <source>
        <dbReference type="SAM" id="Phobius"/>
    </source>
</evidence>
<keyword evidence="1" id="KW-0812">Transmembrane</keyword>
<organism evidence="2 3">
    <name type="scientific">Flavobacterium agrisoli</name>
    <dbReference type="NCBI Taxonomy" id="2793066"/>
    <lineage>
        <taxon>Bacteria</taxon>
        <taxon>Pseudomonadati</taxon>
        <taxon>Bacteroidota</taxon>
        <taxon>Flavobacteriia</taxon>
        <taxon>Flavobacteriales</taxon>
        <taxon>Flavobacteriaceae</taxon>
        <taxon>Flavobacterium</taxon>
    </lineage>
</organism>
<feature type="transmembrane region" description="Helical" evidence="1">
    <location>
        <begin position="12"/>
        <end position="32"/>
    </location>
</feature>
<dbReference type="Proteomes" id="UP000609172">
    <property type="component" value="Unassembled WGS sequence"/>
</dbReference>
<dbReference type="RefSeq" id="WP_200107145.1">
    <property type="nucleotide sequence ID" value="NZ_JAEHFV010000007.1"/>
</dbReference>
<name>A0A934PMN9_9FLAO</name>
<dbReference type="EMBL" id="JAEHFV010000007">
    <property type="protein sequence ID" value="MBK0371022.1"/>
    <property type="molecule type" value="Genomic_DNA"/>
</dbReference>
<reference evidence="2" key="1">
    <citation type="submission" date="2020-12" db="EMBL/GenBank/DDBJ databases">
        <title>Bacterial novel species Flavobacterium sp. SE-1-e isolated from soil.</title>
        <authorList>
            <person name="Jung H.-Y."/>
        </authorList>
    </citation>
    <scope>NUCLEOTIDE SEQUENCE</scope>
    <source>
        <strain evidence="2">SE-1-e</strain>
    </source>
</reference>